<evidence type="ECO:0000313" key="2">
    <source>
        <dbReference type="EMBL" id="KAF2501214.1"/>
    </source>
</evidence>
<name>A0A6A6R9Y0_9PEZI</name>
<protein>
    <submittedName>
        <fullName evidence="2">Uncharacterized protein</fullName>
    </submittedName>
</protein>
<gene>
    <name evidence="2" type="ORF">BU16DRAFT_193044</name>
</gene>
<proteinExistence type="predicted"/>
<dbReference type="AlphaFoldDB" id="A0A6A6R9Y0"/>
<evidence type="ECO:0000313" key="3">
    <source>
        <dbReference type="Proteomes" id="UP000799750"/>
    </source>
</evidence>
<sequence>MTQPCGWDPGDASWCGAVDPQRAALSPKIHPNQPSISVRERSISSGSEQSSVLLPEATSCEQQEHATAAVIRRVKLHALRCSQERFPGGRAVSAACCSLSSRPAIPINGCDGSWPSPNLMSPAAPATATTSALPNTRLAAAHTTKTQHPPQTSLTKTDAGGVGVSRKGSPLPSFFSFPSTNWSALCTLPDHASPRPFFPAIAPTWPQASRGHARGLGPI</sequence>
<dbReference type="Proteomes" id="UP000799750">
    <property type="component" value="Unassembled WGS sequence"/>
</dbReference>
<reference evidence="2" key="1">
    <citation type="journal article" date="2020" name="Stud. Mycol.">
        <title>101 Dothideomycetes genomes: a test case for predicting lifestyles and emergence of pathogens.</title>
        <authorList>
            <person name="Haridas S."/>
            <person name="Albert R."/>
            <person name="Binder M."/>
            <person name="Bloem J."/>
            <person name="Labutti K."/>
            <person name="Salamov A."/>
            <person name="Andreopoulos B."/>
            <person name="Baker S."/>
            <person name="Barry K."/>
            <person name="Bills G."/>
            <person name="Bluhm B."/>
            <person name="Cannon C."/>
            <person name="Castanera R."/>
            <person name="Culley D."/>
            <person name="Daum C."/>
            <person name="Ezra D."/>
            <person name="Gonzalez J."/>
            <person name="Henrissat B."/>
            <person name="Kuo A."/>
            <person name="Liang C."/>
            <person name="Lipzen A."/>
            <person name="Lutzoni F."/>
            <person name="Magnuson J."/>
            <person name="Mondo S."/>
            <person name="Nolan M."/>
            <person name="Ohm R."/>
            <person name="Pangilinan J."/>
            <person name="Park H.-J."/>
            <person name="Ramirez L."/>
            <person name="Alfaro M."/>
            <person name="Sun H."/>
            <person name="Tritt A."/>
            <person name="Yoshinaga Y."/>
            <person name="Zwiers L.-H."/>
            <person name="Turgeon B."/>
            <person name="Goodwin S."/>
            <person name="Spatafora J."/>
            <person name="Crous P."/>
            <person name="Grigoriev I."/>
        </authorList>
    </citation>
    <scope>NUCLEOTIDE SEQUENCE</scope>
    <source>
        <strain evidence="2">CBS 269.34</strain>
    </source>
</reference>
<feature type="region of interest" description="Disordered" evidence="1">
    <location>
        <begin position="141"/>
        <end position="165"/>
    </location>
</feature>
<accession>A0A6A6R9Y0</accession>
<evidence type="ECO:0000256" key="1">
    <source>
        <dbReference type="SAM" id="MobiDB-lite"/>
    </source>
</evidence>
<dbReference type="EMBL" id="MU004182">
    <property type="protein sequence ID" value="KAF2501214.1"/>
    <property type="molecule type" value="Genomic_DNA"/>
</dbReference>
<feature type="compositionally biased region" description="Polar residues" evidence="1">
    <location>
        <begin position="143"/>
        <end position="156"/>
    </location>
</feature>
<keyword evidence="3" id="KW-1185">Reference proteome</keyword>
<feature type="region of interest" description="Disordered" evidence="1">
    <location>
        <begin position="25"/>
        <end position="48"/>
    </location>
</feature>
<organism evidence="2 3">
    <name type="scientific">Lophium mytilinum</name>
    <dbReference type="NCBI Taxonomy" id="390894"/>
    <lineage>
        <taxon>Eukaryota</taxon>
        <taxon>Fungi</taxon>
        <taxon>Dikarya</taxon>
        <taxon>Ascomycota</taxon>
        <taxon>Pezizomycotina</taxon>
        <taxon>Dothideomycetes</taxon>
        <taxon>Pleosporomycetidae</taxon>
        <taxon>Mytilinidiales</taxon>
        <taxon>Mytilinidiaceae</taxon>
        <taxon>Lophium</taxon>
    </lineage>
</organism>